<dbReference type="Gene3D" id="3.40.1190.10">
    <property type="entry name" value="Mur-like, catalytic domain"/>
    <property type="match status" value="1"/>
</dbReference>
<sequence>MSKDIRILGTHYLRGPNIWTYRPAVEALVDIGDLEDFPSNLIPGFYERLSAWLPGLIEHKCSYGERGGFLRRVQEGTWPAHILEHVTLELQTLSGQRTSFGKARSTSQRGVYKVAVRSRHKDVTIACLNAARDLVMAAIEDKPFDVAGTTARLHELADSLCLGPSTACIVDAATEANVPSIRLTDGNLVQLGWGRNQRRVWTAETDRTSAIAESIASDKDLTKSLLIPCGVPVPEGRVVADADEAWDAAQDIGLPVVVKPSDANHGRGVSLELMTEEEVRAAFPVADAEGSDVIVERYIRGNEHRLLVVGGKVVAAGRGENIVITGDGRASVRELIETQLNSDPRRGEAEEFPLETIRIDTDRQMQLLLARQGFSADSVPEAGRVVTVQRNGNVSIDCTDEVHPEVAAAASLAARIVGLDIAGIDLVTEDVSYPLEKTGGAIVEVNAGPGLLMHLKPAQGQPRPVGEAIVAHLFPGEGNDGRIPVIGVTGCDYTTRVSRVLGWLLHLGGYNAGLACRDGIFHDMRAVERHDCAGFAAGQRLLMNRTIDAAVFETPAVSILSEGLPYDRCNVGVVTSLRVLPELEAFDVREAGQMSGVLRTQVDVVLETGAAVLNADDADVADLAELCDGEVVFYALEGSNEVIHRHLAAEGRAVFMQEGAVVLATGNRFQRVATLPGLEGEALAATLAAAAAGWAFGIAPELIASAIESFESSRAL</sequence>
<dbReference type="Pfam" id="PF18921">
    <property type="entry name" value="Cyanophycin_syn"/>
    <property type="match status" value="1"/>
</dbReference>
<dbReference type="PANTHER" id="PTHR21621">
    <property type="entry name" value="RIBOSOMAL PROTEIN S6 MODIFICATION PROTEIN"/>
    <property type="match status" value="1"/>
</dbReference>
<dbReference type="NCBIfam" id="NF010623">
    <property type="entry name" value="PRK14016.1"/>
    <property type="match status" value="1"/>
</dbReference>
<proteinExistence type="predicted"/>
<dbReference type="RefSeq" id="WP_345928329.1">
    <property type="nucleotide sequence ID" value="NZ_JBDIVF010000006.1"/>
</dbReference>
<dbReference type="InterPro" id="IPR011761">
    <property type="entry name" value="ATP-grasp"/>
</dbReference>
<comment type="caution">
    <text evidence="3">The sequence shown here is derived from an EMBL/GenBank/DDBJ whole genome shotgun (WGS) entry which is preliminary data.</text>
</comment>
<dbReference type="Pfam" id="PF02786">
    <property type="entry name" value="CPSase_L_D2"/>
    <property type="match status" value="1"/>
</dbReference>
<dbReference type="EC" id="6.3.2.30" evidence="3"/>
<dbReference type="GO" id="GO:0071161">
    <property type="term" value="F:cyanophycin synthetase activity (L-arginine-adding)"/>
    <property type="evidence" value="ECO:0007669"/>
    <property type="project" value="UniProtKB-EC"/>
</dbReference>
<dbReference type="NCBIfam" id="TIGR02068">
    <property type="entry name" value="cya_phycin_syn"/>
    <property type="match status" value="1"/>
</dbReference>
<keyword evidence="3" id="KW-0436">Ligase</keyword>
<name>A0ABV2CT06_9RHOO</name>
<evidence type="ECO:0000313" key="4">
    <source>
        <dbReference type="Proteomes" id="UP001548590"/>
    </source>
</evidence>
<dbReference type="GO" id="GO:0071160">
    <property type="term" value="F:cyanophycin synthetase activity (L-aspartate-adding)"/>
    <property type="evidence" value="ECO:0007669"/>
    <property type="project" value="UniProtKB-EC"/>
</dbReference>
<keyword evidence="1" id="KW-0547">Nucleotide-binding</keyword>
<dbReference type="InterPro" id="IPR036565">
    <property type="entry name" value="Mur-like_cat_sf"/>
</dbReference>
<evidence type="ECO:0000313" key="3">
    <source>
        <dbReference type="EMBL" id="MET1491046.1"/>
    </source>
</evidence>
<dbReference type="SUPFAM" id="SSF53623">
    <property type="entry name" value="MurD-like peptide ligases, catalytic domain"/>
    <property type="match status" value="1"/>
</dbReference>
<dbReference type="EMBL" id="JBEWLZ010000008">
    <property type="protein sequence ID" value="MET1491046.1"/>
    <property type="molecule type" value="Genomic_DNA"/>
</dbReference>
<dbReference type="EC" id="6.3.2.29" evidence="3"/>
<dbReference type="SMART" id="SM01209">
    <property type="entry name" value="GARS_A"/>
    <property type="match status" value="1"/>
</dbReference>
<keyword evidence="1" id="KW-0067">ATP-binding</keyword>
<protein>
    <submittedName>
        <fullName evidence="3">Cyanophycin synthetase</fullName>
        <ecNumber evidence="3">6.3.2.29</ecNumber>
        <ecNumber evidence="3">6.3.2.30</ecNumber>
    </submittedName>
</protein>
<feature type="domain" description="ATP-grasp" evidence="2">
    <location>
        <begin position="223"/>
        <end position="474"/>
    </location>
</feature>
<evidence type="ECO:0000256" key="1">
    <source>
        <dbReference type="PROSITE-ProRule" id="PRU00409"/>
    </source>
</evidence>
<dbReference type="InterPro" id="IPR044019">
    <property type="entry name" value="Cyanophycin_syn_N"/>
</dbReference>
<dbReference type="PANTHER" id="PTHR21621:SF0">
    <property type="entry name" value="BETA-CITRYLGLUTAMATE SYNTHASE B-RELATED"/>
    <property type="match status" value="1"/>
</dbReference>
<accession>A0ABV2CT06</accession>
<dbReference type="PROSITE" id="PS50975">
    <property type="entry name" value="ATP_GRASP"/>
    <property type="match status" value="1"/>
</dbReference>
<organism evidence="3 4">
    <name type="scientific">Uliginosibacterium paludis</name>
    <dbReference type="NCBI Taxonomy" id="1615952"/>
    <lineage>
        <taxon>Bacteria</taxon>
        <taxon>Pseudomonadati</taxon>
        <taxon>Pseudomonadota</taxon>
        <taxon>Betaproteobacteria</taxon>
        <taxon>Rhodocyclales</taxon>
        <taxon>Zoogloeaceae</taxon>
        <taxon>Uliginosibacterium</taxon>
    </lineage>
</organism>
<keyword evidence="4" id="KW-1185">Reference proteome</keyword>
<reference evidence="3 4" key="1">
    <citation type="submission" date="2024-07" db="EMBL/GenBank/DDBJ databases">
        <title>Uliginosibacterium paludis KCTC:42655.</title>
        <authorList>
            <person name="Kim M.K."/>
        </authorList>
    </citation>
    <scope>NUCLEOTIDE SEQUENCE [LARGE SCALE GENOMIC DNA]</scope>
    <source>
        <strain evidence="3 4">KCTC 42655</strain>
    </source>
</reference>
<dbReference type="Proteomes" id="UP001548590">
    <property type="component" value="Unassembled WGS sequence"/>
</dbReference>
<dbReference type="Gene3D" id="3.30.470.20">
    <property type="entry name" value="ATP-grasp fold, B domain"/>
    <property type="match status" value="2"/>
</dbReference>
<dbReference type="InterPro" id="IPR011810">
    <property type="entry name" value="Cya_phycin_syn"/>
</dbReference>
<gene>
    <name evidence="3" type="primary">cphA</name>
    <name evidence="3" type="ORF">ABVT11_14500</name>
</gene>
<dbReference type="SUPFAM" id="SSF56059">
    <property type="entry name" value="Glutathione synthetase ATP-binding domain-like"/>
    <property type="match status" value="1"/>
</dbReference>
<dbReference type="InterPro" id="IPR005479">
    <property type="entry name" value="CPAse_ATP-bd"/>
</dbReference>
<evidence type="ECO:0000259" key="2">
    <source>
        <dbReference type="PROSITE" id="PS50975"/>
    </source>
</evidence>